<dbReference type="EMBL" id="JACHXN010000001">
    <property type="protein sequence ID" value="MBB3143898.1"/>
    <property type="molecule type" value="Genomic_DNA"/>
</dbReference>
<evidence type="ECO:0000256" key="1">
    <source>
        <dbReference type="SAM" id="SignalP"/>
    </source>
</evidence>
<organism evidence="2 3">
    <name type="scientific">Phyllobacterium trifolii</name>
    <dbReference type="NCBI Taxonomy" id="300193"/>
    <lineage>
        <taxon>Bacteria</taxon>
        <taxon>Pseudomonadati</taxon>
        <taxon>Pseudomonadota</taxon>
        <taxon>Alphaproteobacteria</taxon>
        <taxon>Hyphomicrobiales</taxon>
        <taxon>Phyllobacteriaceae</taxon>
        <taxon>Phyllobacterium</taxon>
    </lineage>
</organism>
<dbReference type="AlphaFoldDB" id="A0A839U016"/>
<evidence type="ECO:0008006" key="4">
    <source>
        <dbReference type="Google" id="ProtNLM"/>
    </source>
</evidence>
<gene>
    <name evidence="2" type="ORF">FHS21_000281</name>
</gene>
<accession>A0A839U016</accession>
<evidence type="ECO:0000313" key="2">
    <source>
        <dbReference type="EMBL" id="MBB3143898.1"/>
    </source>
</evidence>
<dbReference type="RefSeq" id="WP_112530877.1">
    <property type="nucleotide sequence ID" value="NZ_JACHXN010000001.1"/>
</dbReference>
<feature type="signal peptide" evidence="1">
    <location>
        <begin position="1"/>
        <end position="22"/>
    </location>
</feature>
<reference evidence="2 3" key="1">
    <citation type="submission" date="2020-08" db="EMBL/GenBank/DDBJ databases">
        <title>Genomic Encyclopedia of Type Strains, Phase III (KMG-III): the genomes of soil and plant-associated and newly described type strains.</title>
        <authorList>
            <person name="Whitman W."/>
        </authorList>
    </citation>
    <scope>NUCLEOTIDE SEQUENCE [LARGE SCALE GENOMIC DNA]</scope>
    <source>
        <strain evidence="2 3">CECT 7015</strain>
    </source>
</reference>
<name>A0A839U016_9HYPH</name>
<proteinExistence type="predicted"/>
<protein>
    <recommendedName>
        <fullName evidence="4">EF-hand domain-containing protein</fullName>
    </recommendedName>
</protein>
<evidence type="ECO:0000313" key="3">
    <source>
        <dbReference type="Proteomes" id="UP000554520"/>
    </source>
</evidence>
<dbReference type="Proteomes" id="UP000554520">
    <property type="component" value="Unassembled WGS sequence"/>
</dbReference>
<feature type="chain" id="PRO_5032477720" description="EF-hand domain-containing protein" evidence="1">
    <location>
        <begin position="23"/>
        <end position="123"/>
    </location>
</feature>
<comment type="caution">
    <text evidence="2">The sequence shown here is derived from an EMBL/GenBank/DDBJ whole genome shotgun (WGS) entry which is preliminary data.</text>
</comment>
<keyword evidence="3" id="KW-1185">Reference proteome</keyword>
<keyword evidence="1" id="KW-0732">Signal</keyword>
<sequence>MTISRTIIIALLFTAMAGSTHAGDRIWDPEPGAKPQKQDAASIQKQLDQELRAKFEAAAKSRHLLTAQAANDAGWGFVADHFDQIDGNHDGYASFDEVQAFFDARSPLPAAITRAAAKVQVVE</sequence>